<evidence type="ECO:0000256" key="6">
    <source>
        <dbReference type="SAM" id="MobiDB-lite"/>
    </source>
</evidence>
<evidence type="ECO:0000256" key="1">
    <source>
        <dbReference type="ARBA" id="ARBA00007343"/>
    </source>
</evidence>
<evidence type="ECO:0000259" key="7">
    <source>
        <dbReference type="SMART" id="SM00082"/>
    </source>
</evidence>
<feature type="domain" description="LRRCT" evidence="7">
    <location>
        <begin position="101"/>
        <end position="154"/>
    </location>
</feature>
<dbReference type="SMART" id="SM00082">
    <property type="entry name" value="LRRCT"/>
    <property type="match status" value="1"/>
</dbReference>
<feature type="compositionally biased region" description="Polar residues" evidence="6">
    <location>
        <begin position="293"/>
        <end position="304"/>
    </location>
</feature>
<feature type="region of interest" description="Disordered" evidence="6">
    <location>
        <begin position="977"/>
        <end position="997"/>
    </location>
</feature>
<proteinExistence type="inferred from homology"/>
<dbReference type="EMBL" id="OX597817">
    <property type="protein sequence ID" value="CAI9722191.1"/>
    <property type="molecule type" value="Genomic_DNA"/>
</dbReference>
<gene>
    <name evidence="8" type="ORF">OCTVUL_1B020785</name>
</gene>
<keyword evidence="5" id="KW-0675">Receptor</keyword>
<feature type="compositionally biased region" description="Polar residues" evidence="6">
    <location>
        <begin position="642"/>
        <end position="652"/>
    </location>
</feature>
<dbReference type="Gene3D" id="3.80.10.10">
    <property type="entry name" value="Ribonuclease Inhibitor"/>
    <property type="match status" value="1"/>
</dbReference>
<keyword evidence="4" id="KW-0677">Repeat</keyword>
<protein>
    <submittedName>
        <fullName evidence="8">Leucine-rich repeats and immunoglobulin-like domains protein 1</fullName>
    </submittedName>
</protein>
<dbReference type="AlphaFoldDB" id="A0AA36ATT5"/>
<dbReference type="PROSITE" id="PS51450">
    <property type="entry name" value="LRR"/>
    <property type="match status" value="1"/>
</dbReference>
<comment type="similarity">
    <text evidence="1">Belongs to the G-protein coupled receptor 2 family. Adhesion G-protein coupled receptor (ADGR) subfamily.</text>
</comment>
<dbReference type="GO" id="GO:0005886">
    <property type="term" value="C:plasma membrane"/>
    <property type="evidence" value="ECO:0007669"/>
    <property type="project" value="TreeGrafter"/>
</dbReference>
<dbReference type="GO" id="GO:0007166">
    <property type="term" value="P:cell surface receptor signaling pathway"/>
    <property type="evidence" value="ECO:0007669"/>
    <property type="project" value="TreeGrafter"/>
</dbReference>
<dbReference type="InterPro" id="IPR032675">
    <property type="entry name" value="LRR_dom_sf"/>
</dbReference>
<dbReference type="Pfam" id="PF13855">
    <property type="entry name" value="LRR_8"/>
    <property type="match status" value="1"/>
</dbReference>
<feature type="region of interest" description="Disordered" evidence="6">
    <location>
        <begin position="725"/>
        <end position="751"/>
    </location>
</feature>
<dbReference type="SMART" id="SM00369">
    <property type="entry name" value="LRR_TYP"/>
    <property type="match status" value="3"/>
</dbReference>
<keyword evidence="2" id="KW-0433">Leucine-rich repeat</keyword>
<feature type="region of interest" description="Disordered" evidence="6">
    <location>
        <begin position="272"/>
        <end position="304"/>
    </location>
</feature>
<dbReference type="InterPro" id="IPR000483">
    <property type="entry name" value="Cys-rich_flank_reg_C"/>
</dbReference>
<dbReference type="InterPro" id="IPR001611">
    <property type="entry name" value="Leu-rich_rpt"/>
</dbReference>
<keyword evidence="3" id="KW-0732">Signal</keyword>
<accession>A0AA36ATT5</accession>
<dbReference type="Proteomes" id="UP001162480">
    <property type="component" value="Chromosome 4"/>
</dbReference>
<evidence type="ECO:0000256" key="3">
    <source>
        <dbReference type="ARBA" id="ARBA00022729"/>
    </source>
</evidence>
<feature type="compositionally biased region" description="Basic residues" evidence="6">
    <location>
        <begin position="653"/>
        <end position="668"/>
    </location>
</feature>
<keyword evidence="9" id="KW-1185">Reference proteome</keyword>
<dbReference type="SUPFAM" id="SSF52058">
    <property type="entry name" value="L domain-like"/>
    <property type="match status" value="1"/>
</dbReference>
<dbReference type="PANTHER" id="PTHR45930">
    <property type="entry name" value="G-PROTEIN COUPLED RECEPTOR 124-LIKE PROTEIN"/>
    <property type="match status" value="1"/>
</dbReference>
<evidence type="ECO:0000256" key="2">
    <source>
        <dbReference type="ARBA" id="ARBA00022614"/>
    </source>
</evidence>
<sequence>MQHVGMEFNNLQCLRKLTRLKVAKLSYNSINFIPDFSFAGLKNLRRLDLTGNNLTYLSDNSLKGLEKTLRQIILKRNKINILSECTFHGFRILRDIELSSNPLQCDCNLAWLMDWANRHYGRYRKGALDWQCQSPQNLRRKYFRSLEKEDFKCNRTQRFSNSCTSLSLKNITSTAEGRIPLNHLRNNVSTDSFSSVHISFMQQKKTKSSTHIPNFSTTISANTIESSLNNSQNRESLVERKIKTSNIGHRFSVNKLKPSGNKRSVFQAQHKYVSSTTVKPRSTGHHKNESEKSNNFGKNTKQSTNVYDKAITKNLILQTKSNGVPAVVNNKQKNGKPIKHSALKPIIFSASESPRKLVRNLQLDATNLVTNSRGSIKSITSTESDGTNIMVAVSAMELSLPPSTSDDIKLFEKNNKTVIGNATGTFTVTHEKASSIPLKINQQNSAPKINQSSSTVNNITLGMKFYDSNKAQQRLTSKPPVSNQDVIQTYRPFVSNSTTAYFLSSSRGSLLSESINRSSALSPQGNLSILLSTSSESFLSSSINTLWESEINDLKNTSFDMLKSSEHLESQLPVSKKSKHIVNNFQKKRVNHRFRSIARKSQSNLETFTHPYVATRSLKENSRSRKNVTRNSRSYVTRKHLQSSTRKQTTKQSKNKPTRPYNKLKSKKISTKPVSYVIKTTRKERNSTHNVFTSHKISNAKFSFAKNVSVPSSSTNKTTTNHVYKRPRWGITPPKESTFSRPTSSRKKRKQLVEENQVLRTLFSKVSPLRTSSSINTISVAKMMGDKHRKVSSVSKADRTTYATKPFSFITQSSKPNSGDSYFSSTINSVKMSLKVTNGDKEMNIRKIQNQTSRGFHIDNLKAEQFKYSSTMGNLQSHNHAKHITLSPNDNNNFAAALLKERRKFNESVIDNMISEDKRIDVEQKNKASDNKRRLYANDSIKAIQLLRNESFTNERNFTNETVISISQKFKRMSTSKTESLDSANDKPYTNPTQNSKWRIDRNIGNVTQSSLIQKKIFEEDNVRNSTSNINLLLGKSYISNIMSITNRHDQLRNKSKDKFKSFDEATESLKQKMRMEVEGNMRRMLRLSKNSSKPISTNSYQDRIINFDLHKIKRNSSSSVSLEVRWNVSLSHISKITAESSYTNECIYEAERVETDENPNTVSLAEYLTSN</sequence>
<evidence type="ECO:0000256" key="4">
    <source>
        <dbReference type="ARBA" id="ARBA00022737"/>
    </source>
</evidence>
<feature type="region of interest" description="Disordered" evidence="6">
    <location>
        <begin position="617"/>
        <end position="668"/>
    </location>
</feature>
<evidence type="ECO:0000313" key="8">
    <source>
        <dbReference type="EMBL" id="CAI9722191.1"/>
    </source>
</evidence>
<evidence type="ECO:0000313" key="9">
    <source>
        <dbReference type="Proteomes" id="UP001162480"/>
    </source>
</evidence>
<reference evidence="8" key="1">
    <citation type="submission" date="2023-08" db="EMBL/GenBank/DDBJ databases">
        <authorList>
            <person name="Alioto T."/>
            <person name="Alioto T."/>
            <person name="Gomez Garrido J."/>
        </authorList>
    </citation>
    <scope>NUCLEOTIDE SEQUENCE</scope>
</reference>
<dbReference type="InterPro" id="IPR003591">
    <property type="entry name" value="Leu-rich_rpt_typical-subtyp"/>
</dbReference>
<evidence type="ECO:0000256" key="5">
    <source>
        <dbReference type="ARBA" id="ARBA00023170"/>
    </source>
</evidence>
<dbReference type="PANTHER" id="PTHR45930:SF4">
    <property type="entry name" value="ADHESION G PROTEIN-COUPLED RECEPTOR A3"/>
    <property type="match status" value="1"/>
</dbReference>
<name>A0AA36ATT5_OCTVU</name>
<dbReference type="InterPro" id="IPR051963">
    <property type="entry name" value="Adhesion_GPCR_A"/>
</dbReference>
<organism evidence="8 9">
    <name type="scientific">Octopus vulgaris</name>
    <name type="common">Common octopus</name>
    <dbReference type="NCBI Taxonomy" id="6645"/>
    <lineage>
        <taxon>Eukaryota</taxon>
        <taxon>Metazoa</taxon>
        <taxon>Spiralia</taxon>
        <taxon>Lophotrochozoa</taxon>
        <taxon>Mollusca</taxon>
        <taxon>Cephalopoda</taxon>
        <taxon>Coleoidea</taxon>
        <taxon>Octopodiformes</taxon>
        <taxon>Octopoda</taxon>
        <taxon>Incirrata</taxon>
        <taxon>Octopodidae</taxon>
        <taxon>Octopus</taxon>
    </lineage>
</organism>